<dbReference type="PROSITE" id="PS51686">
    <property type="entry name" value="SAM_MT_RSMB_NOP"/>
    <property type="match status" value="1"/>
</dbReference>
<dbReference type="PRINTS" id="PR02008">
    <property type="entry name" value="RCMTFAMILY"/>
</dbReference>
<evidence type="ECO:0000259" key="13">
    <source>
        <dbReference type="PROSITE" id="PS51686"/>
    </source>
</evidence>
<name>A0A058Z2Z4_FONAL</name>
<dbReference type="GO" id="GO:0003723">
    <property type="term" value="F:RNA binding"/>
    <property type="evidence" value="ECO:0007669"/>
    <property type="project" value="UniProtKB-UniRule"/>
</dbReference>
<dbReference type="GO" id="GO:0008173">
    <property type="term" value="F:RNA methyltransferase activity"/>
    <property type="evidence" value="ECO:0007669"/>
    <property type="project" value="InterPro"/>
</dbReference>
<comment type="caution">
    <text evidence="11">Lacks conserved residue(s) required for the propagation of feature annotation.</text>
</comment>
<dbReference type="Pfam" id="PF01189">
    <property type="entry name" value="Methyltr_RsmB-F"/>
    <property type="match status" value="1"/>
</dbReference>
<feature type="domain" description="SAM-dependent MTase RsmB/NOP-type" evidence="13">
    <location>
        <begin position="36"/>
        <end position="417"/>
    </location>
</feature>
<comment type="subcellular location">
    <subcellularLocation>
        <location evidence="1">Mitochondrion</location>
    </subcellularLocation>
</comment>
<dbReference type="RefSeq" id="XP_009497362.1">
    <property type="nucleotide sequence ID" value="XM_009499087.1"/>
</dbReference>
<dbReference type="InterPro" id="IPR001678">
    <property type="entry name" value="MeTrfase_RsmB-F_NOP2_dom"/>
</dbReference>
<dbReference type="STRING" id="691883.A0A058Z2Z4"/>
<feature type="binding site" evidence="11">
    <location>
        <position position="198"/>
    </location>
    <ligand>
        <name>S-adenosyl-L-methionine</name>
        <dbReference type="ChEBI" id="CHEBI:59789"/>
    </ligand>
</feature>
<feature type="binding site" evidence="11">
    <location>
        <position position="250"/>
    </location>
    <ligand>
        <name>S-adenosyl-L-methionine</name>
        <dbReference type="ChEBI" id="CHEBI:59789"/>
    </ligand>
</feature>
<evidence type="ECO:0000256" key="3">
    <source>
        <dbReference type="ARBA" id="ARBA00022603"/>
    </source>
</evidence>
<evidence type="ECO:0000256" key="9">
    <source>
        <dbReference type="ARBA" id="ARBA00042050"/>
    </source>
</evidence>
<evidence type="ECO:0000313" key="14">
    <source>
        <dbReference type="EMBL" id="KCV68308.1"/>
    </source>
</evidence>
<dbReference type="GO" id="GO:0031167">
    <property type="term" value="P:rRNA methylation"/>
    <property type="evidence" value="ECO:0007669"/>
    <property type="project" value="TreeGrafter"/>
</dbReference>
<comment type="catalytic activity">
    <reaction evidence="10">
        <text>a cytidine in rRNA + S-adenosyl-L-methionine = a 5-methylcytidine in rRNA + S-adenosyl-L-homocysteine + H(+)</text>
        <dbReference type="Rhea" id="RHEA:61484"/>
        <dbReference type="Rhea" id="RHEA-COMP:15836"/>
        <dbReference type="Rhea" id="RHEA-COMP:15837"/>
        <dbReference type="ChEBI" id="CHEBI:15378"/>
        <dbReference type="ChEBI" id="CHEBI:57856"/>
        <dbReference type="ChEBI" id="CHEBI:59789"/>
        <dbReference type="ChEBI" id="CHEBI:74483"/>
        <dbReference type="ChEBI" id="CHEBI:82748"/>
    </reaction>
</comment>
<feature type="region of interest" description="Disordered" evidence="12">
    <location>
        <begin position="259"/>
        <end position="283"/>
    </location>
</feature>
<keyword evidence="7" id="KW-0809">Transit peptide</keyword>
<dbReference type="InterPro" id="IPR049560">
    <property type="entry name" value="MeTrfase_RsmB-F_NOP2_cat"/>
</dbReference>
<feature type="region of interest" description="Disordered" evidence="12">
    <location>
        <begin position="369"/>
        <end position="441"/>
    </location>
</feature>
<dbReference type="EMBL" id="KB932209">
    <property type="protein sequence ID" value="KCV68308.1"/>
    <property type="molecule type" value="Genomic_DNA"/>
</dbReference>
<keyword evidence="8" id="KW-0496">Mitochondrion</keyword>
<dbReference type="OrthoDB" id="427002at2759"/>
<dbReference type="eggNOG" id="KOG2198">
    <property type="taxonomic scope" value="Eukaryota"/>
</dbReference>
<feature type="compositionally biased region" description="Low complexity" evidence="12">
    <location>
        <begin position="418"/>
        <end position="430"/>
    </location>
</feature>
<keyword evidence="15" id="KW-1185">Reference proteome</keyword>
<feature type="active site" description="Nucleophile" evidence="11">
    <location>
        <position position="318"/>
    </location>
</feature>
<dbReference type="InterPro" id="IPR023267">
    <property type="entry name" value="RCMT"/>
</dbReference>
<evidence type="ECO:0000256" key="12">
    <source>
        <dbReference type="SAM" id="MobiDB-lite"/>
    </source>
</evidence>
<dbReference type="PANTHER" id="PTHR22808:SF3">
    <property type="entry name" value="5-METHYLCYTOSINE RRNA METHYLTRANSFERASE NSUN4"/>
    <property type="match status" value="1"/>
</dbReference>
<proteinExistence type="inferred from homology"/>
<dbReference type="SUPFAM" id="SSF53335">
    <property type="entry name" value="S-adenosyl-L-methionine-dependent methyltransferases"/>
    <property type="match status" value="1"/>
</dbReference>
<keyword evidence="6 11" id="KW-0694">RNA-binding</keyword>
<accession>A0A058Z2Z4</accession>
<evidence type="ECO:0000256" key="2">
    <source>
        <dbReference type="ARBA" id="ARBA00022552"/>
    </source>
</evidence>
<keyword evidence="5 11" id="KW-0949">S-adenosyl-L-methionine</keyword>
<dbReference type="GO" id="GO:0005762">
    <property type="term" value="C:mitochondrial large ribosomal subunit"/>
    <property type="evidence" value="ECO:0007669"/>
    <property type="project" value="TreeGrafter"/>
</dbReference>
<dbReference type="Gene3D" id="3.40.50.150">
    <property type="entry name" value="Vaccinia Virus protein VP39"/>
    <property type="match status" value="1"/>
</dbReference>
<dbReference type="GeneID" id="20529951"/>
<dbReference type="PANTHER" id="PTHR22808">
    <property type="entry name" value="NCL1 YEAST -RELATED NOL1/NOP2/FMU SUN DOMAIN-CONTAINING"/>
    <property type="match status" value="1"/>
</dbReference>
<organism evidence="14">
    <name type="scientific">Fonticula alba</name>
    <name type="common">Slime mold</name>
    <dbReference type="NCBI Taxonomy" id="691883"/>
    <lineage>
        <taxon>Eukaryota</taxon>
        <taxon>Rotosphaerida</taxon>
        <taxon>Fonticulaceae</taxon>
        <taxon>Fonticula</taxon>
    </lineage>
</organism>
<evidence type="ECO:0000256" key="1">
    <source>
        <dbReference type="ARBA" id="ARBA00004173"/>
    </source>
</evidence>
<protein>
    <recommendedName>
        <fullName evidence="9">NOL1/NOP2/Sun domain family member 4</fullName>
    </recommendedName>
</protein>
<dbReference type="AlphaFoldDB" id="A0A058Z2Z4"/>
<evidence type="ECO:0000256" key="10">
    <source>
        <dbReference type="ARBA" id="ARBA00049302"/>
    </source>
</evidence>
<keyword evidence="4 11" id="KW-0808">Transferase</keyword>
<reference evidence="14" key="1">
    <citation type="submission" date="2013-04" db="EMBL/GenBank/DDBJ databases">
        <title>The Genome Sequence of Fonticula alba ATCC 38817.</title>
        <authorList>
            <consortium name="The Broad Institute Genomics Platform"/>
            <person name="Russ C."/>
            <person name="Cuomo C."/>
            <person name="Burger G."/>
            <person name="Gray M.W."/>
            <person name="Holland P.W.H."/>
            <person name="King N."/>
            <person name="Lang F.B.F."/>
            <person name="Roger A.J."/>
            <person name="Ruiz-Trillo I."/>
            <person name="Brown M."/>
            <person name="Walker B."/>
            <person name="Young S."/>
            <person name="Zeng Q."/>
            <person name="Gargeya S."/>
            <person name="Fitzgerald M."/>
            <person name="Haas B."/>
            <person name="Abouelleil A."/>
            <person name="Allen A.W."/>
            <person name="Alvarado L."/>
            <person name="Arachchi H.M."/>
            <person name="Berlin A.M."/>
            <person name="Chapman S.B."/>
            <person name="Gainer-Dewar J."/>
            <person name="Goldberg J."/>
            <person name="Griggs A."/>
            <person name="Gujja S."/>
            <person name="Hansen M."/>
            <person name="Howarth C."/>
            <person name="Imamovic A."/>
            <person name="Ireland A."/>
            <person name="Larimer J."/>
            <person name="McCowan C."/>
            <person name="Murphy C."/>
            <person name="Pearson M."/>
            <person name="Poon T.W."/>
            <person name="Priest M."/>
            <person name="Roberts A."/>
            <person name="Saif S."/>
            <person name="Shea T."/>
            <person name="Sisk P."/>
            <person name="Sykes S."/>
            <person name="Wortman J."/>
            <person name="Nusbaum C."/>
            <person name="Birren B."/>
        </authorList>
    </citation>
    <scope>NUCLEOTIDE SEQUENCE [LARGE SCALE GENOMIC DNA]</scope>
    <source>
        <strain evidence="14">ATCC 38817</strain>
    </source>
</reference>
<keyword evidence="3 11" id="KW-0489">Methyltransferase</keyword>
<dbReference type="Proteomes" id="UP000030693">
    <property type="component" value="Unassembled WGS sequence"/>
</dbReference>
<keyword evidence="2" id="KW-0698">rRNA processing</keyword>
<evidence type="ECO:0000313" key="15">
    <source>
        <dbReference type="Proteomes" id="UP000030693"/>
    </source>
</evidence>
<evidence type="ECO:0000256" key="8">
    <source>
        <dbReference type="ARBA" id="ARBA00023128"/>
    </source>
</evidence>
<evidence type="ECO:0000256" key="6">
    <source>
        <dbReference type="ARBA" id="ARBA00022884"/>
    </source>
</evidence>
<evidence type="ECO:0000256" key="11">
    <source>
        <dbReference type="PROSITE-ProRule" id="PRU01023"/>
    </source>
</evidence>
<sequence length="441" mass="46585">MPPKHYRQFLDYHDNEYGPQRWRTRLLPALKRTPEHVAMVNWHADPAAVCAALRRSPESYADAEDPEKLLFVQSPYIGSLCALVPASGSAPGAGGDPFPPPMADRAGQATYYILNVASLLCIDALDIRPGQKVLDLCAAPGGKSVAIAQRLWRSHHAGEAGAGPEAGPGPAGPVCFDLGAEARDAIDADADGLLVLNEPAAPRRARLERTVEAFMPRQYRASVRVLSLNATRTESLPPAHHGLYDRVLVDAPCSTDRHVARAPDTASPAVSNSAAGPWSPSGMAQTAGRQLSLVLAAIAAARAPEDGLPGGRVVYSTCALSVRENDWVVAQALQQSRSRHPVRPVDPRTFGFRIGRPTRFGWLILPDQPATAWQPGQPGERGATEGHVSGDGLPPGMAPNAPGHNQGPIFIAVLERIPSPGGAASSKPSGLVADEGDSDSD</sequence>
<comment type="similarity">
    <text evidence="11">Belongs to the class I-like SAM-binding methyltransferase superfamily. RsmB/NOP family.</text>
</comment>
<dbReference type="InterPro" id="IPR029063">
    <property type="entry name" value="SAM-dependent_MTases_sf"/>
</dbReference>
<evidence type="ECO:0000256" key="4">
    <source>
        <dbReference type="ARBA" id="ARBA00022679"/>
    </source>
</evidence>
<feature type="binding site" evidence="11">
    <location>
        <begin position="137"/>
        <end position="143"/>
    </location>
    <ligand>
        <name>S-adenosyl-L-methionine</name>
        <dbReference type="ChEBI" id="CHEBI:59789"/>
    </ligand>
</feature>
<evidence type="ECO:0000256" key="7">
    <source>
        <dbReference type="ARBA" id="ARBA00022946"/>
    </source>
</evidence>
<evidence type="ECO:0000256" key="5">
    <source>
        <dbReference type="ARBA" id="ARBA00022691"/>
    </source>
</evidence>
<gene>
    <name evidence="14" type="ORF">H696_05226</name>
</gene>